<dbReference type="AlphaFoldDB" id="A0AAD5VX55"/>
<accession>A0AAD5VX55</accession>
<dbReference type="InterPro" id="IPR036047">
    <property type="entry name" value="F-box-like_dom_sf"/>
</dbReference>
<proteinExistence type="predicted"/>
<dbReference type="Pfam" id="PF12937">
    <property type="entry name" value="F-box-like"/>
    <property type="match status" value="1"/>
</dbReference>
<dbReference type="InterPro" id="IPR001810">
    <property type="entry name" value="F-box_dom"/>
</dbReference>
<dbReference type="InterPro" id="IPR032675">
    <property type="entry name" value="LRR_dom_sf"/>
</dbReference>
<dbReference type="SUPFAM" id="SSF52047">
    <property type="entry name" value="RNI-like"/>
    <property type="match status" value="1"/>
</dbReference>
<dbReference type="SUPFAM" id="SSF81383">
    <property type="entry name" value="F-box domain"/>
    <property type="match status" value="1"/>
</dbReference>
<reference evidence="2" key="1">
    <citation type="submission" date="2022-07" db="EMBL/GenBank/DDBJ databases">
        <title>Genome Sequence of Leucocoprinus birnbaumii.</title>
        <authorList>
            <person name="Buettner E."/>
        </authorList>
    </citation>
    <scope>NUCLEOTIDE SEQUENCE</scope>
    <source>
        <strain evidence="2">VT141</strain>
    </source>
</reference>
<sequence>MAKSRARRTKTLSGSFTVPPIIDRLPPETLAEIFSIQPPRCLKLPPRSTPSGTDVRTQSPWNLASVCRQWRDIAFSTPRLWSSFDVSVDSAPHPRLITTLQLFLGRSGNHPLTFKLHAPKDVPRSTFQQAMSSFVQRAGQWEDVTFTFALNLLSECTCLQQPDICFPQLLDLDIWCYSHIPHEELQLPAFQLFARASLLSQLGLERFSYPPSILHLPWHQITYLSMNLNDGGVEWLLDILEYTSNLSALDFNATNPRANLQPRTRGILELSHLRKLVWSCRFMFDDSAFFNHISAPLLTNLTLECSDWRHSAVQGFLQRSACSVTHVTLTAESSDEFRSFLGLFPDAEQLSVSATSGDFSLTEALTVCEENSAMTRVCPKLQRLNLHRMETKQDEESRSAFVEMVKSRFRGCEGLGGAGAVAKLESLRIFHYQHGSASGDKIARLYRILQERLSPNELELVHHQFVSRS</sequence>
<evidence type="ECO:0000259" key="1">
    <source>
        <dbReference type="Pfam" id="PF12937"/>
    </source>
</evidence>
<name>A0AAD5VX55_9AGAR</name>
<gene>
    <name evidence="2" type="ORF">NP233_g4494</name>
</gene>
<dbReference type="EMBL" id="JANIEX010000244">
    <property type="protein sequence ID" value="KAJ3570313.1"/>
    <property type="molecule type" value="Genomic_DNA"/>
</dbReference>
<keyword evidence="3" id="KW-1185">Reference proteome</keyword>
<dbReference type="Gene3D" id="3.80.10.10">
    <property type="entry name" value="Ribonuclease Inhibitor"/>
    <property type="match status" value="1"/>
</dbReference>
<dbReference type="Gene3D" id="1.20.1280.50">
    <property type="match status" value="1"/>
</dbReference>
<organism evidence="2 3">
    <name type="scientific">Leucocoprinus birnbaumii</name>
    <dbReference type="NCBI Taxonomy" id="56174"/>
    <lineage>
        <taxon>Eukaryota</taxon>
        <taxon>Fungi</taxon>
        <taxon>Dikarya</taxon>
        <taxon>Basidiomycota</taxon>
        <taxon>Agaricomycotina</taxon>
        <taxon>Agaricomycetes</taxon>
        <taxon>Agaricomycetidae</taxon>
        <taxon>Agaricales</taxon>
        <taxon>Agaricineae</taxon>
        <taxon>Agaricaceae</taxon>
        <taxon>Leucocoprinus</taxon>
    </lineage>
</organism>
<protein>
    <recommendedName>
        <fullName evidence="1">F-box domain-containing protein</fullName>
    </recommendedName>
</protein>
<evidence type="ECO:0000313" key="2">
    <source>
        <dbReference type="EMBL" id="KAJ3570313.1"/>
    </source>
</evidence>
<feature type="domain" description="F-box" evidence="1">
    <location>
        <begin position="22"/>
        <end position="85"/>
    </location>
</feature>
<evidence type="ECO:0000313" key="3">
    <source>
        <dbReference type="Proteomes" id="UP001213000"/>
    </source>
</evidence>
<comment type="caution">
    <text evidence="2">The sequence shown here is derived from an EMBL/GenBank/DDBJ whole genome shotgun (WGS) entry which is preliminary data.</text>
</comment>
<dbReference type="Proteomes" id="UP001213000">
    <property type="component" value="Unassembled WGS sequence"/>
</dbReference>